<dbReference type="InterPro" id="IPR023393">
    <property type="entry name" value="START-like_dom_sf"/>
</dbReference>
<dbReference type="InterPro" id="IPR019587">
    <property type="entry name" value="Polyketide_cyclase/dehydratase"/>
</dbReference>
<evidence type="ECO:0008006" key="6">
    <source>
        <dbReference type="Google" id="ProtNLM"/>
    </source>
</evidence>
<reference evidence="2 5" key="2">
    <citation type="submission" date="2018-01" db="EMBL/GenBank/DDBJ databases">
        <title>Complete genome sequence of Caulobacter flavus RHGG3.</title>
        <authorList>
            <person name="Yang E."/>
        </authorList>
    </citation>
    <scope>NUCLEOTIDE SEQUENCE [LARGE SCALE GENOMIC DNA]</scope>
    <source>
        <strain evidence="2 5">RHGG3</strain>
    </source>
</reference>
<dbReference type="Proteomes" id="UP000234483">
    <property type="component" value="Unassembled WGS sequence"/>
</dbReference>
<evidence type="ECO:0000313" key="4">
    <source>
        <dbReference type="Proteomes" id="UP000234483"/>
    </source>
</evidence>
<name>A0A2N5CLU8_9CAUL</name>
<gene>
    <name evidence="2" type="ORF">C1707_19115</name>
    <name evidence="3" type="ORF">CFHF_23440</name>
</gene>
<dbReference type="OrthoDB" id="9800600at2"/>
<dbReference type="EMBL" id="PJRQ01000048">
    <property type="protein sequence ID" value="PLR06876.1"/>
    <property type="molecule type" value="Genomic_DNA"/>
</dbReference>
<sequence length="157" mass="18263">MTIVVEHHCNIDATPEAVWRSLTDFSHWADWHPHRRLVGEAKLHARVVHILRQPSAGRRRTPSTIDGLEEGRCLSFRFGRRWYGYSFERFRLEPWKSGTRLTQVTQTPLWLVKLQRGPNEHEAAVRSACEQVAAALSRRLKPGPDQPRSRMSHRGRL</sequence>
<accession>A0A2N5CLU8</accession>
<dbReference type="KEGG" id="cfh:C1707_19115"/>
<dbReference type="RefSeq" id="WP_101715346.1">
    <property type="nucleotide sequence ID" value="NZ_CP026100.1"/>
</dbReference>
<reference evidence="3 4" key="1">
    <citation type="submission" date="2017-12" db="EMBL/GenBank/DDBJ databases">
        <title>The genome sequence of Caulobacter flavus CGMCC1 15093.</title>
        <authorList>
            <person name="Gao J."/>
            <person name="Mao X."/>
            <person name="Sun J."/>
        </authorList>
    </citation>
    <scope>NUCLEOTIDE SEQUENCE [LARGE SCALE GENOMIC DNA]</scope>
    <source>
        <strain evidence="3 4">CGMCC1 15093</strain>
    </source>
</reference>
<dbReference type="Pfam" id="PF10604">
    <property type="entry name" value="Polyketide_cyc2"/>
    <property type="match status" value="1"/>
</dbReference>
<proteinExistence type="predicted"/>
<organism evidence="3 4">
    <name type="scientific">Caulobacter flavus</name>
    <dbReference type="NCBI Taxonomy" id="1679497"/>
    <lineage>
        <taxon>Bacteria</taxon>
        <taxon>Pseudomonadati</taxon>
        <taxon>Pseudomonadota</taxon>
        <taxon>Alphaproteobacteria</taxon>
        <taxon>Caulobacterales</taxon>
        <taxon>Caulobacteraceae</taxon>
        <taxon>Caulobacter</taxon>
    </lineage>
</organism>
<feature type="region of interest" description="Disordered" evidence="1">
    <location>
        <begin position="138"/>
        <end position="157"/>
    </location>
</feature>
<evidence type="ECO:0000313" key="3">
    <source>
        <dbReference type="EMBL" id="PLR06876.1"/>
    </source>
</evidence>
<evidence type="ECO:0000313" key="5">
    <source>
        <dbReference type="Proteomes" id="UP000281192"/>
    </source>
</evidence>
<dbReference type="AlphaFoldDB" id="A0A2N5CLU8"/>
<keyword evidence="5" id="KW-1185">Reference proteome</keyword>
<dbReference type="EMBL" id="CP026100">
    <property type="protein sequence ID" value="AYV48199.1"/>
    <property type="molecule type" value="Genomic_DNA"/>
</dbReference>
<dbReference type="Proteomes" id="UP000281192">
    <property type="component" value="Chromosome"/>
</dbReference>
<dbReference type="SUPFAM" id="SSF55961">
    <property type="entry name" value="Bet v1-like"/>
    <property type="match status" value="1"/>
</dbReference>
<dbReference type="Gene3D" id="3.30.530.20">
    <property type="match status" value="1"/>
</dbReference>
<evidence type="ECO:0000256" key="1">
    <source>
        <dbReference type="SAM" id="MobiDB-lite"/>
    </source>
</evidence>
<protein>
    <recommendedName>
        <fullName evidence="6">SRPBCC family protein</fullName>
    </recommendedName>
</protein>
<evidence type="ECO:0000313" key="2">
    <source>
        <dbReference type="EMBL" id="AYV48199.1"/>
    </source>
</evidence>